<dbReference type="SFLD" id="SFLDF00319">
    <property type="entry name" value="Fe_hydrogenase_maturase_(HydG"/>
    <property type="match status" value="1"/>
</dbReference>
<dbReference type="Proteomes" id="UP000221734">
    <property type="component" value="Chromosome Kuenenia_stuttgartiensis_MBR1"/>
</dbReference>
<dbReference type="NCBIfam" id="TIGR03955">
    <property type="entry name" value="rSAM_HydG"/>
    <property type="match status" value="1"/>
</dbReference>
<dbReference type="InterPro" id="IPR058240">
    <property type="entry name" value="rSAM_sf"/>
</dbReference>
<comment type="cofactor">
    <cofactor evidence="1">
        <name>[4Fe-4S] cluster</name>
        <dbReference type="ChEBI" id="CHEBI:49883"/>
    </cofactor>
</comment>
<evidence type="ECO:0000256" key="2">
    <source>
        <dbReference type="ARBA" id="ARBA00022485"/>
    </source>
</evidence>
<protein>
    <submittedName>
        <fullName evidence="7">Strongly similair to thiamine biosynthesis enzyme ThiH</fullName>
    </submittedName>
</protein>
<organism evidence="7 8">
    <name type="scientific">Kuenenia stuttgartiensis</name>
    <dbReference type="NCBI Taxonomy" id="174633"/>
    <lineage>
        <taxon>Bacteria</taxon>
        <taxon>Pseudomonadati</taxon>
        <taxon>Planctomycetota</taxon>
        <taxon>Candidatus Brocadiia</taxon>
        <taxon>Candidatus Brocadiales</taxon>
        <taxon>Candidatus Brocadiaceae</taxon>
        <taxon>Candidatus Kuenenia</taxon>
    </lineage>
</organism>
<dbReference type="InterPro" id="IPR013785">
    <property type="entry name" value="Aldolase_TIM"/>
</dbReference>
<accession>A0A2C9CF25</accession>
<dbReference type="EMBL" id="LT934425">
    <property type="protein sequence ID" value="SOH04499.1"/>
    <property type="molecule type" value="Genomic_DNA"/>
</dbReference>
<evidence type="ECO:0000256" key="6">
    <source>
        <dbReference type="ARBA" id="ARBA00023014"/>
    </source>
</evidence>
<dbReference type="PANTHER" id="PTHR43583:SF2">
    <property type="entry name" value="THIAZOLE BIOSYNTHESIS PROTEIN"/>
    <property type="match status" value="1"/>
</dbReference>
<evidence type="ECO:0000256" key="4">
    <source>
        <dbReference type="ARBA" id="ARBA00022723"/>
    </source>
</evidence>
<keyword evidence="4" id="KW-0479">Metal-binding</keyword>
<dbReference type="SFLD" id="SFLDG01060">
    <property type="entry name" value="BATS_domain_containing"/>
    <property type="match status" value="1"/>
</dbReference>
<dbReference type="Pfam" id="PF04055">
    <property type="entry name" value="Radical_SAM"/>
    <property type="match status" value="1"/>
</dbReference>
<dbReference type="CDD" id="cd01335">
    <property type="entry name" value="Radical_SAM"/>
    <property type="match status" value="1"/>
</dbReference>
<dbReference type="PROSITE" id="PS51918">
    <property type="entry name" value="RADICAL_SAM"/>
    <property type="match status" value="1"/>
</dbReference>
<sequence length="458" mass="51391">MQKTFIDEDRFQSLLTNTPSPSTAMLADVLKKGRELKGLTPEEAAMLINVIDLELTEEIFDAARYIKNAVYGSRLVFFAPLYISNYCVNDCLYCGFRAGNPAMRKKLTMDEVREQTGCLIEMGHKRVLLEAGEDIGNNPVDYILDAIDAIYSVRNEKGEIRRVNVNIAATTAENYRRLKDKGIGTYQLFQESYHRPTYEKIHHGPKSDYRRQLYALDKAFEGGIDDVGMGVLFGLYDWRYEVLGLISHAAYLFDTFGTGPHTISIPRLRPAHSVNLRPPSPVSDSDFLRLIAILRIAVPYTGMIITTRESPEIREAAFRIGITQASAASSTTPGGLGKGRPKGAGQFELSDKRSLEEITVSAMKEGFMPSFCTACYRRSRTGTVFMELARPGDIQEFCGPNSILTLMEYMEDNASPESRHLGLEIINKTLEAIENASIKKQTEDKLARIRNGERDLFF</sequence>
<dbReference type="Pfam" id="PF06968">
    <property type="entry name" value="BATS"/>
    <property type="match status" value="1"/>
</dbReference>
<keyword evidence="5" id="KW-0408">Iron</keyword>
<dbReference type="InterPro" id="IPR010722">
    <property type="entry name" value="BATS_dom"/>
</dbReference>
<keyword evidence="8" id="KW-1185">Reference proteome</keyword>
<proteinExistence type="predicted"/>
<evidence type="ECO:0000313" key="7">
    <source>
        <dbReference type="EMBL" id="SOH04499.1"/>
    </source>
</evidence>
<reference evidence="8" key="1">
    <citation type="submission" date="2017-10" db="EMBL/GenBank/DDBJ databases">
        <authorList>
            <person name="Frank J."/>
        </authorList>
    </citation>
    <scope>NUCLEOTIDE SEQUENCE [LARGE SCALE GENOMIC DNA]</scope>
</reference>
<name>A0A2C9CF25_KUEST</name>
<dbReference type="Gene3D" id="3.20.20.70">
    <property type="entry name" value="Aldolase class I"/>
    <property type="match status" value="1"/>
</dbReference>
<evidence type="ECO:0000256" key="3">
    <source>
        <dbReference type="ARBA" id="ARBA00022691"/>
    </source>
</evidence>
<keyword evidence="6" id="KW-0411">Iron-sulfur</keyword>
<dbReference type="KEGG" id="kst:KSMBR1_2001"/>
<keyword evidence="2" id="KW-0004">4Fe-4S</keyword>
<dbReference type="InterPro" id="IPR034428">
    <property type="entry name" value="ThiH/NoCL/HydG-like"/>
</dbReference>
<dbReference type="GO" id="GO:0051539">
    <property type="term" value="F:4 iron, 4 sulfur cluster binding"/>
    <property type="evidence" value="ECO:0007669"/>
    <property type="project" value="UniProtKB-KW"/>
</dbReference>
<dbReference type="SFLD" id="SFLDG01081">
    <property type="entry name" value="cleavage_of_the_Ca-Cb_bond_in"/>
    <property type="match status" value="1"/>
</dbReference>
<dbReference type="SUPFAM" id="SSF102114">
    <property type="entry name" value="Radical SAM enzymes"/>
    <property type="match status" value="1"/>
</dbReference>
<dbReference type="GO" id="GO:0003824">
    <property type="term" value="F:catalytic activity"/>
    <property type="evidence" value="ECO:0007669"/>
    <property type="project" value="InterPro"/>
</dbReference>
<dbReference type="GO" id="GO:0042364">
    <property type="term" value="P:water-soluble vitamin biosynthetic process"/>
    <property type="evidence" value="ECO:0007669"/>
    <property type="project" value="UniProtKB-ARBA"/>
</dbReference>
<gene>
    <name evidence="7" type="primary">thiH</name>
    <name evidence="7" type="ORF">KSMBR1_2001</name>
</gene>
<evidence type="ECO:0000313" key="8">
    <source>
        <dbReference type="Proteomes" id="UP000221734"/>
    </source>
</evidence>
<dbReference type="InterPro" id="IPR024007">
    <property type="entry name" value="FeFe-hyd_mat_HydG"/>
</dbReference>
<dbReference type="SMART" id="SM00876">
    <property type="entry name" value="BATS"/>
    <property type="match status" value="1"/>
</dbReference>
<evidence type="ECO:0000256" key="1">
    <source>
        <dbReference type="ARBA" id="ARBA00001966"/>
    </source>
</evidence>
<dbReference type="RefSeq" id="WP_099325209.1">
    <property type="nucleotide sequence ID" value="NZ_LT934425.1"/>
</dbReference>
<dbReference type="OrthoDB" id="9801120at2"/>
<dbReference type="SFLD" id="SFLDS00029">
    <property type="entry name" value="Radical_SAM"/>
    <property type="match status" value="1"/>
</dbReference>
<keyword evidence="3" id="KW-0949">S-adenosyl-L-methionine</keyword>
<dbReference type="PANTHER" id="PTHR43583">
    <property type="entry name" value="2-IMINOACETATE SYNTHASE"/>
    <property type="match status" value="1"/>
</dbReference>
<dbReference type="InterPro" id="IPR007197">
    <property type="entry name" value="rSAM"/>
</dbReference>
<evidence type="ECO:0000256" key="5">
    <source>
        <dbReference type="ARBA" id="ARBA00023004"/>
    </source>
</evidence>
<dbReference type="AlphaFoldDB" id="A0A2C9CF25"/>
<dbReference type="GO" id="GO:0044272">
    <property type="term" value="P:sulfur compound biosynthetic process"/>
    <property type="evidence" value="ECO:0007669"/>
    <property type="project" value="UniProtKB-ARBA"/>
</dbReference>
<dbReference type="GO" id="GO:0046872">
    <property type="term" value="F:metal ion binding"/>
    <property type="evidence" value="ECO:0007669"/>
    <property type="project" value="UniProtKB-KW"/>
</dbReference>